<dbReference type="OrthoDB" id="420169at2759"/>
<evidence type="ECO:0000313" key="2">
    <source>
        <dbReference type="Proteomes" id="UP000663879"/>
    </source>
</evidence>
<keyword evidence="2" id="KW-1185">Reference proteome</keyword>
<dbReference type="Gene3D" id="2.40.70.10">
    <property type="entry name" value="Acid Proteases"/>
    <property type="match status" value="1"/>
</dbReference>
<sequence length="169" mass="19008">MAGQTSLAISIGKTKIDYTFVIAKNLSHDIIIGSNFLRKNKCTIDFEQNLLICGKNQVKLKTPVPKPEIICSTRQLTIEPLSFASIKVKVKNVNAEDEDLGIVDEKYGYHDIKLENNKPIKQRPYSIPHSKEKVVNECIDKMLKMNIIEPSKSDWASPIVLVKKPDGSE</sequence>
<dbReference type="InterPro" id="IPR043502">
    <property type="entry name" value="DNA/RNA_pol_sf"/>
</dbReference>
<accession>A0A814FHP3</accession>
<dbReference type="EMBL" id="CAJNOC010003498">
    <property type="protein sequence ID" value="CAF0985172.1"/>
    <property type="molecule type" value="Genomic_DNA"/>
</dbReference>
<dbReference type="AlphaFoldDB" id="A0A814FHP3"/>
<dbReference type="SUPFAM" id="SSF56672">
    <property type="entry name" value="DNA/RNA polymerases"/>
    <property type="match status" value="1"/>
</dbReference>
<organism evidence="1 2">
    <name type="scientific">Brachionus calyciflorus</name>
    <dbReference type="NCBI Taxonomy" id="104777"/>
    <lineage>
        <taxon>Eukaryota</taxon>
        <taxon>Metazoa</taxon>
        <taxon>Spiralia</taxon>
        <taxon>Gnathifera</taxon>
        <taxon>Rotifera</taxon>
        <taxon>Eurotatoria</taxon>
        <taxon>Monogononta</taxon>
        <taxon>Pseudotrocha</taxon>
        <taxon>Ploima</taxon>
        <taxon>Brachionidae</taxon>
        <taxon>Brachionus</taxon>
    </lineage>
</organism>
<dbReference type="PANTHER" id="PTHR24559">
    <property type="entry name" value="TRANSPOSON TY3-I GAG-POL POLYPROTEIN"/>
    <property type="match status" value="1"/>
</dbReference>
<evidence type="ECO:0000313" key="1">
    <source>
        <dbReference type="EMBL" id="CAF0985172.1"/>
    </source>
</evidence>
<gene>
    <name evidence="1" type="ORF">OXX778_LOCUS15630</name>
</gene>
<dbReference type="Proteomes" id="UP000663879">
    <property type="component" value="Unassembled WGS sequence"/>
</dbReference>
<dbReference type="InterPro" id="IPR053134">
    <property type="entry name" value="RNA-dir_DNA_polymerase"/>
</dbReference>
<dbReference type="Gene3D" id="3.10.10.10">
    <property type="entry name" value="HIV Type 1 Reverse Transcriptase, subunit A, domain 1"/>
    <property type="match status" value="1"/>
</dbReference>
<protein>
    <submittedName>
        <fullName evidence="1">Uncharacterized protein</fullName>
    </submittedName>
</protein>
<reference evidence="1" key="1">
    <citation type="submission" date="2021-02" db="EMBL/GenBank/DDBJ databases">
        <authorList>
            <person name="Nowell W R."/>
        </authorList>
    </citation>
    <scope>NUCLEOTIDE SEQUENCE</scope>
    <source>
        <strain evidence="1">Ploen Becks lab</strain>
    </source>
</reference>
<name>A0A814FHP3_9BILA</name>
<dbReference type="PANTHER" id="PTHR24559:SF444">
    <property type="entry name" value="REVERSE TRANSCRIPTASE DOMAIN-CONTAINING PROTEIN"/>
    <property type="match status" value="1"/>
</dbReference>
<dbReference type="InterPro" id="IPR021109">
    <property type="entry name" value="Peptidase_aspartic_dom_sf"/>
</dbReference>
<proteinExistence type="predicted"/>
<comment type="caution">
    <text evidence="1">The sequence shown here is derived from an EMBL/GenBank/DDBJ whole genome shotgun (WGS) entry which is preliminary data.</text>
</comment>